<keyword evidence="4 11" id="KW-0552">Olfaction</keyword>
<evidence type="ECO:0000256" key="5">
    <source>
        <dbReference type="ARBA" id="ARBA00022989"/>
    </source>
</evidence>
<dbReference type="PROSITE" id="PS50262">
    <property type="entry name" value="G_PROTEIN_RECEP_F1_2"/>
    <property type="match status" value="1"/>
</dbReference>
<feature type="transmembrane region" description="Helical" evidence="11">
    <location>
        <begin position="211"/>
        <end position="234"/>
    </location>
</feature>
<feature type="transmembrane region" description="Helical" evidence="11">
    <location>
        <begin position="106"/>
        <end position="132"/>
    </location>
</feature>
<dbReference type="SUPFAM" id="SSF81321">
    <property type="entry name" value="Family A G protein-coupled receptor-like"/>
    <property type="match status" value="1"/>
</dbReference>
<feature type="domain" description="G-protein coupled receptors family 1 profile" evidence="12">
    <location>
        <begin position="15"/>
        <end position="264"/>
    </location>
</feature>
<keyword evidence="7 11" id="KW-0472">Membrane</keyword>
<dbReference type="EMBL" id="JAACNH010000003">
    <property type="protein sequence ID" value="KAG8447340.1"/>
    <property type="molecule type" value="Genomic_DNA"/>
</dbReference>
<dbReference type="PANTHER" id="PTHR26452">
    <property type="entry name" value="OLFACTORY RECEPTOR"/>
    <property type="match status" value="1"/>
</dbReference>
<dbReference type="InterPro" id="IPR000725">
    <property type="entry name" value="Olfact_rcpt"/>
</dbReference>
<evidence type="ECO:0000256" key="7">
    <source>
        <dbReference type="ARBA" id="ARBA00023136"/>
    </source>
</evidence>
<evidence type="ECO:0000313" key="13">
    <source>
        <dbReference type="EMBL" id="KAG8447340.1"/>
    </source>
</evidence>
<comment type="similarity">
    <text evidence="10">Belongs to the G-protein coupled receptor 1 family.</text>
</comment>
<evidence type="ECO:0000256" key="9">
    <source>
        <dbReference type="ARBA" id="ARBA00023224"/>
    </source>
</evidence>
<dbReference type="InterPro" id="IPR000276">
    <property type="entry name" value="GPCR_Rhodpsn"/>
</dbReference>
<feature type="transmembrane region" description="Helical" evidence="11">
    <location>
        <begin position="246"/>
        <end position="266"/>
    </location>
</feature>
<dbReference type="InterPro" id="IPR017452">
    <property type="entry name" value="GPCR_Rhodpsn_7TM"/>
</dbReference>
<keyword evidence="9 10" id="KW-0807">Transducer</keyword>
<protein>
    <recommendedName>
        <fullName evidence="11">Olfactory receptor</fullName>
    </recommendedName>
</protein>
<dbReference type="GO" id="GO:0005886">
    <property type="term" value="C:plasma membrane"/>
    <property type="evidence" value="ECO:0007669"/>
    <property type="project" value="UniProtKB-SubCell"/>
</dbReference>
<proteinExistence type="inferred from homology"/>
<keyword evidence="2 11" id="KW-1003">Cell membrane</keyword>
<dbReference type="PRINTS" id="PR00237">
    <property type="entry name" value="GPCRRHODOPSN"/>
</dbReference>
<gene>
    <name evidence="13" type="ORF">GDO86_014708</name>
</gene>
<dbReference type="FunFam" id="1.20.1070.10:FF:000015">
    <property type="entry name" value="Olfactory receptor"/>
    <property type="match status" value="1"/>
</dbReference>
<keyword evidence="11" id="KW-0716">Sensory transduction</keyword>
<keyword evidence="5 11" id="KW-1133">Transmembrane helix</keyword>
<dbReference type="GO" id="GO:0004930">
    <property type="term" value="F:G protein-coupled receptor activity"/>
    <property type="evidence" value="ECO:0007669"/>
    <property type="project" value="UniProtKB-KW"/>
</dbReference>
<dbReference type="PRINTS" id="PR00245">
    <property type="entry name" value="OLFACTORYR"/>
</dbReference>
<evidence type="ECO:0000256" key="3">
    <source>
        <dbReference type="ARBA" id="ARBA00022692"/>
    </source>
</evidence>
<dbReference type="InterPro" id="IPR050516">
    <property type="entry name" value="Olfactory_GPCR"/>
</dbReference>
<feature type="transmembrane region" description="Helical" evidence="11">
    <location>
        <begin position="175"/>
        <end position="199"/>
    </location>
</feature>
<feature type="transmembrane region" description="Helical" evidence="11">
    <location>
        <begin position="6"/>
        <end position="23"/>
    </location>
</feature>
<evidence type="ECO:0000256" key="4">
    <source>
        <dbReference type="ARBA" id="ARBA00022725"/>
    </source>
</evidence>
<dbReference type="Proteomes" id="UP000812440">
    <property type="component" value="Chromosome 8_10"/>
</dbReference>
<dbReference type="GO" id="GO:0004984">
    <property type="term" value="F:olfactory receptor activity"/>
    <property type="evidence" value="ECO:0007669"/>
    <property type="project" value="InterPro"/>
</dbReference>
<dbReference type="CDD" id="cd13954">
    <property type="entry name" value="7tmA_OR"/>
    <property type="match status" value="1"/>
</dbReference>
<evidence type="ECO:0000313" key="14">
    <source>
        <dbReference type="Proteomes" id="UP000812440"/>
    </source>
</evidence>
<reference evidence="13" key="1">
    <citation type="thesis" date="2020" institute="ProQuest LLC" country="789 East Eisenhower Parkway, Ann Arbor, MI, USA">
        <title>Comparative Genomics and Chromosome Evolution.</title>
        <authorList>
            <person name="Mudd A.B."/>
        </authorList>
    </citation>
    <scope>NUCLEOTIDE SEQUENCE</scope>
    <source>
        <strain evidence="13">Female2</strain>
        <tissue evidence="13">Blood</tissue>
    </source>
</reference>
<keyword evidence="3 10" id="KW-0812">Transmembrane</keyword>
<dbReference type="OrthoDB" id="6145535at2759"/>
<sequence>MFLVFFMVLLMTVFGNALIIVTIKGDVRLHTPMYFFLVNLSFLEICYISITIPNILSSLAMQTAMISYAGCMSQVYFFTLCATVECVLLAAMAFDRYVAICQPLHYRIIITGRACLCLVSCAWVCAVLSSSINTFLTLRLLYCGANGVSGLYCEIQPLIRLSCIDTWLNDLCDTLAAAVFGVGCVVFIIISYIFILMAIVKIPHQSRRGKAFSTCASHVTVVILYYGTLIFMYLLPREGSSPQLNMVTSMIYSMGTPLLNPIIYSLRNEQVKCALQKTFTWNSS</sequence>
<dbReference type="PROSITE" id="PS00237">
    <property type="entry name" value="G_PROTEIN_RECEP_F1_1"/>
    <property type="match status" value="1"/>
</dbReference>
<evidence type="ECO:0000256" key="11">
    <source>
        <dbReference type="RuleBase" id="RU363047"/>
    </source>
</evidence>
<keyword evidence="14" id="KW-1185">Reference proteome</keyword>
<feature type="transmembrane region" description="Helical" evidence="11">
    <location>
        <begin position="75"/>
        <end position="94"/>
    </location>
</feature>
<evidence type="ECO:0000259" key="12">
    <source>
        <dbReference type="PROSITE" id="PS50262"/>
    </source>
</evidence>
<name>A0A8T2JVB5_9PIPI</name>
<dbReference type="Gene3D" id="1.20.1070.10">
    <property type="entry name" value="Rhodopsin 7-helix transmembrane proteins"/>
    <property type="match status" value="1"/>
</dbReference>
<dbReference type="Pfam" id="PF13853">
    <property type="entry name" value="7tm_4"/>
    <property type="match status" value="1"/>
</dbReference>
<evidence type="ECO:0000256" key="6">
    <source>
        <dbReference type="ARBA" id="ARBA00023040"/>
    </source>
</evidence>
<dbReference type="AlphaFoldDB" id="A0A8T2JVB5"/>
<evidence type="ECO:0000256" key="2">
    <source>
        <dbReference type="ARBA" id="ARBA00022475"/>
    </source>
</evidence>
<organism evidence="13 14">
    <name type="scientific">Hymenochirus boettgeri</name>
    <name type="common">Congo dwarf clawed frog</name>
    <dbReference type="NCBI Taxonomy" id="247094"/>
    <lineage>
        <taxon>Eukaryota</taxon>
        <taxon>Metazoa</taxon>
        <taxon>Chordata</taxon>
        <taxon>Craniata</taxon>
        <taxon>Vertebrata</taxon>
        <taxon>Euteleostomi</taxon>
        <taxon>Amphibia</taxon>
        <taxon>Batrachia</taxon>
        <taxon>Anura</taxon>
        <taxon>Pipoidea</taxon>
        <taxon>Pipidae</taxon>
        <taxon>Pipinae</taxon>
        <taxon>Hymenochirus</taxon>
    </lineage>
</organism>
<accession>A0A8T2JVB5</accession>
<evidence type="ECO:0000256" key="1">
    <source>
        <dbReference type="ARBA" id="ARBA00004651"/>
    </source>
</evidence>
<evidence type="ECO:0000256" key="10">
    <source>
        <dbReference type="RuleBase" id="RU000688"/>
    </source>
</evidence>
<comment type="caution">
    <text evidence="13">The sequence shown here is derived from an EMBL/GenBank/DDBJ whole genome shotgun (WGS) entry which is preliminary data.</text>
</comment>
<comment type="subcellular location">
    <subcellularLocation>
        <location evidence="1 11">Cell membrane</location>
        <topology evidence="1 11">Multi-pass membrane protein</topology>
    </subcellularLocation>
</comment>
<feature type="transmembrane region" description="Helical" evidence="11">
    <location>
        <begin position="35"/>
        <end position="55"/>
    </location>
</feature>
<evidence type="ECO:0000256" key="8">
    <source>
        <dbReference type="ARBA" id="ARBA00023170"/>
    </source>
</evidence>
<keyword evidence="6 10" id="KW-0297">G-protein coupled receptor</keyword>
<keyword evidence="8 10" id="KW-0675">Receptor</keyword>